<evidence type="ECO:0000313" key="2">
    <source>
        <dbReference type="EMBL" id="CAB4940560.1"/>
    </source>
</evidence>
<name>A0A6J7JBM1_9ZZZZ</name>
<sequence>MQQRPVDTRALLVEARQVLDELAELDRLRRRKIDRLRELGFRSRSTVGEYGELIASAYYGAPLAPASTQGYDLVNRDGRRVSVKTLRSTPENRRTRIPAVHEPYDLLFALRIDEDFVPEEALEIPRSSIAPEYGGRAFTWSRRLLALPGVRRIDEHQLAALISPRR</sequence>
<feature type="domain" description="DUF6998" evidence="1">
    <location>
        <begin position="47"/>
        <end position="140"/>
    </location>
</feature>
<gene>
    <name evidence="2" type="ORF">UFOPK3564_02919</name>
</gene>
<dbReference type="InterPro" id="IPR054267">
    <property type="entry name" value="DUF6998"/>
</dbReference>
<evidence type="ECO:0000259" key="1">
    <source>
        <dbReference type="Pfam" id="PF22522"/>
    </source>
</evidence>
<dbReference type="EMBL" id="CAFBMK010000239">
    <property type="protein sequence ID" value="CAB4940560.1"/>
    <property type="molecule type" value="Genomic_DNA"/>
</dbReference>
<protein>
    <submittedName>
        <fullName evidence="2">Unannotated protein</fullName>
    </submittedName>
</protein>
<proteinExistence type="predicted"/>
<dbReference type="Pfam" id="PF22522">
    <property type="entry name" value="DUF6998"/>
    <property type="match status" value="1"/>
</dbReference>
<reference evidence="2" key="1">
    <citation type="submission" date="2020-05" db="EMBL/GenBank/DDBJ databases">
        <authorList>
            <person name="Chiriac C."/>
            <person name="Salcher M."/>
            <person name="Ghai R."/>
            <person name="Kavagutti S V."/>
        </authorList>
    </citation>
    <scope>NUCLEOTIDE SEQUENCE</scope>
</reference>
<organism evidence="2">
    <name type="scientific">freshwater metagenome</name>
    <dbReference type="NCBI Taxonomy" id="449393"/>
    <lineage>
        <taxon>unclassified sequences</taxon>
        <taxon>metagenomes</taxon>
        <taxon>ecological metagenomes</taxon>
    </lineage>
</organism>
<accession>A0A6J7JBM1</accession>
<dbReference type="AlphaFoldDB" id="A0A6J7JBM1"/>